<sequence>MNMIRLGEGGAAVAAPDATFLSTPKFGRRGAGGGRRRRSRRVEQQWRHPTRLPFPPLPNLAGGSPGEDGGGEARGGNNDTWGGDGSTRRGSPPLPDPAAGRPGEGGGDGGGSPLS</sequence>
<evidence type="ECO:0000313" key="2">
    <source>
        <dbReference type="EMBL" id="BAH79988.1"/>
    </source>
</evidence>
<reference evidence="2" key="2">
    <citation type="journal article" date="2011" name="Plant Physiol.">
        <title>Developing rice with high yield under phosphorus deficiency: Pup1 sequence to application.</title>
        <authorList>
            <person name="Chin J.H."/>
            <person name="Gamuyao R."/>
            <person name="Dalid C."/>
            <person name="Bustamam M."/>
            <person name="Prasetiyono J."/>
            <person name="Moeljopawiro S."/>
            <person name="Wissuwa M."/>
            <person name="Heuer S."/>
        </authorList>
    </citation>
    <scope>NUCLEOTIDE SEQUENCE</scope>
</reference>
<accession>C5NNP9</accession>
<feature type="region of interest" description="Disordered" evidence="1">
    <location>
        <begin position="18"/>
        <end position="115"/>
    </location>
</feature>
<feature type="compositionally biased region" description="Gly residues" evidence="1">
    <location>
        <begin position="102"/>
        <end position="115"/>
    </location>
</feature>
<feature type="compositionally biased region" description="Gly residues" evidence="1">
    <location>
        <begin position="63"/>
        <end position="74"/>
    </location>
</feature>
<reference evidence="2" key="1">
    <citation type="journal article" date="2009" name="Plant Biotechnol. J.">
        <title>Comparative sequence analyses of the major quantitative trait locus phosphorus uptake 1 (Pup1) reveal a complex genetic structure.</title>
        <authorList>
            <person name="Heuer S."/>
            <person name="Lu X."/>
            <person name="Chin J.H."/>
            <person name="Pariasca-Tanaka J."/>
            <person name="Kanamori H."/>
            <person name="Matsumoto T."/>
            <person name="De Leon T."/>
            <person name="Ulat V.J."/>
            <person name="Ismail A.M."/>
            <person name="Yano M."/>
            <person name="Wissuwa M."/>
        </authorList>
    </citation>
    <scope>NUCLEOTIDE SEQUENCE</scope>
</reference>
<organism evidence="2">
    <name type="scientific">Oryza sativa subsp. indica</name>
    <name type="common">Rice</name>
    <dbReference type="NCBI Taxonomy" id="39946"/>
    <lineage>
        <taxon>Eukaryota</taxon>
        <taxon>Viridiplantae</taxon>
        <taxon>Streptophyta</taxon>
        <taxon>Embryophyta</taxon>
        <taxon>Tracheophyta</taxon>
        <taxon>Spermatophyta</taxon>
        <taxon>Magnoliopsida</taxon>
        <taxon>Liliopsida</taxon>
        <taxon>Poales</taxon>
        <taxon>Poaceae</taxon>
        <taxon>BOP clade</taxon>
        <taxon>Oryzoideae</taxon>
        <taxon>Oryzeae</taxon>
        <taxon>Oryzinae</taxon>
        <taxon>Oryza</taxon>
        <taxon>Oryza sativa</taxon>
    </lineage>
</organism>
<name>C5NNP9_ORYSI</name>
<reference evidence="2" key="3">
    <citation type="journal article" date="2012" name="Nature">
        <title>The protein kinase Pstol1 from traditional rice confers tolerance of phosphorus deficiency.</title>
        <authorList>
            <person name="Gamuyao R."/>
            <person name="Chin J.H."/>
            <person name="Pariasca-Tanaka J."/>
            <person name="Pesaresi P."/>
            <person name="Catausan S."/>
            <person name="Dalid C."/>
            <person name="Slamet-Loedin I."/>
            <person name="Tecson-Mendoza E.M."/>
            <person name="Wissuwa M."/>
            <person name="Heuer S."/>
        </authorList>
    </citation>
    <scope>NUCLEOTIDE SEQUENCE</scope>
</reference>
<protein>
    <submittedName>
        <fullName evidence="2">Uncharacterized protein</fullName>
    </submittedName>
</protein>
<evidence type="ECO:0000256" key="1">
    <source>
        <dbReference type="SAM" id="MobiDB-lite"/>
    </source>
</evidence>
<dbReference type="EMBL" id="AB458444">
    <property type="protein sequence ID" value="BAH79988.1"/>
    <property type="molecule type" value="Genomic_DNA"/>
</dbReference>
<dbReference type="AlphaFoldDB" id="C5NNP9"/>
<gene>
    <name evidence="2" type="primary">K0159D02-23</name>
</gene>
<proteinExistence type="predicted"/>